<keyword evidence="4" id="KW-1185">Reference proteome</keyword>
<name>A0ABY3QQY0_9BRAD</name>
<dbReference type="Proteomes" id="UP001430990">
    <property type="component" value="Chromosome"/>
</dbReference>
<dbReference type="SUPFAM" id="SSF46785">
    <property type="entry name" value="Winged helix' DNA-binding domain"/>
    <property type="match status" value="1"/>
</dbReference>
<dbReference type="EMBL" id="CP088103">
    <property type="protein sequence ID" value="UFW92178.1"/>
    <property type="molecule type" value="Genomic_DNA"/>
</dbReference>
<reference evidence="2" key="1">
    <citation type="submission" date="2021-11" db="EMBL/GenBank/DDBJ databases">
        <title>Australian commercial rhizobial inoculants.</title>
        <authorList>
            <person name="Kohlmeier M.G."/>
            <person name="O'Hara G.W."/>
            <person name="Colombi E."/>
            <person name="Ramsay J.P."/>
            <person name="Terpolilli J."/>
        </authorList>
    </citation>
    <scope>NUCLEOTIDE SEQUENCE</scope>
    <source>
        <strain evidence="2">CC829</strain>
        <plasmid evidence="3">pCC829_3</plasmid>
    </source>
</reference>
<dbReference type="InterPro" id="IPR036388">
    <property type="entry name" value="WH-like_DNA-bd_sf"/>
</dbReference>
<organism evidence="2 4">
    <name type="scientific">Bradyrhizobium barranii</name>
    <dbReference type="NCBI Taxonomy" id="2992140"/>
    <lineage>
        <taxon>Bacteria</taxon>
        <taxon>Pseudomonadati</taxon>
        <taxon>Pseudomonadota</taxon>
        <taxon>Alphaproteobacteria</taxon>
        <taxon>Hyphomicrobiales</taxon>
        <taxon>Nitrobacteraceae</taxon>
        <taxon>Bradyrhizobium</taxon>
    </lineage>
</organism>
<proteinExistence type="predicted"/>
<feature type="domain" description="LexA repressor DNA-binding" evidence="1">
    <location>
        <begin position="9"/>
        <end position="68"/>
    </location>
</feature>
<gene>
    <name evidence="2" type="ORF">BjapCC829_07125</name>
    <name evidence="3" type="ORF">BjapCC829_50035</name>
</gene>
<dbReference type="RefSeq" id="WP_231144118.1">
    <property type="nucleotide sequence ID" value="NZ_CP088100.1"/>
</dbReference>
<dbReference type="Gene3D" id="1.10.10.10">
    <property type="entry name" value="Winged helix-like DNA-binding domain superfamily/Winged helix DNA-binding domain"/>
    <property type="match status" value="1"/>
</dbReference>
<dbReference type="InterPro" id="IPR036390">
    <property type="entry name" value="WH_DNA-bd_sf"/>
</dbReference>
<dbReference type="Proteomes" id="UP001430990">
    <property type="component" value="Plasmid pCC829_3"/>
</dbReference>
<evidence type="ECO:0000313" key="4">
    <source>
        <dbReference type="Proteomes" id="UP001430990"/>
    </source>
</evidence>
<evidence type="ECO:0000259" key="1">
    <source>
        <dbReference type="Pfam" id="PF01726"/>
    </source>
</evidence>
<geneLocation type="plasmid" evidence="3 4">
    <name>pCC829_3</name>
</geneLocation>
<protein>
    <submittedName>
        <fullName evidence="2">MarR family transcriptional regulator</fullName>
    </submittedName>
</protein>
<evidence type="ECO:0000313" key="2">
    <source>
        <dbReference type="EMBL" id="UFW88335.1"/>
    </source>
</evidence>
<evidence type="ECO:0000313" key="3">
    <source>
        <dbReference type="EMBL" id="UFW92178.1"/>
    </source>
</evidence>
<dbReference type="EMBL" id="CP088100">
    <property type="protein sequence ID" value="UFW88335.1"/>
    <property type="molecule type" value="Genomic_DNA"/>
</dbReference>
<keyword evidence="3" id="KW-0614">Plasmid</keyword>
<accession>A0ABY3QQY0</accession>
<sequence>MSQKSGAHFTEKQGHYLAFIHTYAYMFGRPPAEADIQRHFRVSPPSVHQMIVTLERNGFIRRQPGVPRSIEILVPPESLPILEWLGIKTSKSLW</sequence>
<dbReference type="InterPro" id="IPR006199">
    <property type="entry name" value="LexA_DNA-bd_dom"/>
</dbReference>
<dbReference type="Pfam" id="PF01726">
    <property type="entry name" value="LexA_DNA_bind"/>
    <property type="match status" value="1"/>
</dbReference>